<dbReference type="GeneID" id="107425019"/>
<dbReference type="PROSITE" id="PS50888">
    <property type="entry name" value="BHLH"/>
    <property type="match status" value="1"/>
</dbReference>
<accession>A0ABM4AEA1</accession>
<organism evidence="6 7">
    <name type="scientific">Ziziphus jujuba</name>
    <name type="common">Chinese jujube</name>
    <name type="synonym">Ziziphus sativa</name>
    <dbReference type="NCBI Taxonomy" id="326968"/>
    <lineage>
        <taxon>Eukaryota</taxon>
        <taxon>Viridiplantae</taxon>
        <taxon>Streptophyta</taxon>
        <taxon>Embryophyta</taxon>
        <taxon>Tracheophyta</taxon>
        <taxon>Spermatophyta</taxon>
        <taxon>Magnoliopsida</taxon>
        <taxon>eudicotyledons</taxon>
        <taxon>Gunneridae</taxon>
        <taxon>Pentapetalae</taxon>
        <taxon>rosids</taxon>
        <taxon>fabids</taxon>
        <taxon>Rosales</taxon>
        <taxon>Rhamnaceae</taxon>
        <taxon>Paliureae</taxon>
        <taxon>Ziziphus</taxon>
    </lineage>
</organism>
<proteinExistence type="predicted"/>
<reference evidence="7 8" key="1">
    <citation type="submission" date="2025-05" db="UniProtKB">
        <authorList>
            <consortium name="RefSeq"/>
        </authorList>
    </citation>
    <scope>IDENTIFICATION</scope>
    <source>
        <tissue evidence="7 8">Seedling</tissue>
    </source>
</reference>
<dbReference type="SMART" id="SM00353">
    <property type="entry name" value="HLH"/>
    <property type="match status" value="1"/>
</dbReference>
<evidence type="ECO:0000256" key="4">
    <source>
        <dbReference type="ARBA" id="ARBA00023242"/>
    </source>
</evidence>
<dbReference type="InterPro" id="IPR052610">
    <property type="entry name" value="bHLH_transcription_regulator"/>
</dbReference>
<evidence type="ECO:0000259" key="5">
    <source>
        <dbReference type="PROSITE" id="PS50888"/>
    </source>
</evidence>
<dbReference type="InterPro" id="IPR011598">
    <property type="entry name" value="bHLH_dom"/>
</dbReference>
<protein>
    <submittedName>
        <fullName evidence="7 8">Transcription factor bHLH19</fullName>
    </submittedName>
</protein>
<dbReference type="Pfam" id="PF00010">
    <property type="entry name" value="HLH"/>
    <property type="match status" value="1"/>
</dbReference>
<dbReference type="PANTHER" id="PTHR45959">
    <property type="entry name" value="BHLH TRANSCRIPTION FACTOR"/>
    <property type="match status" value="1"/>
</dbReference>
<dbReference type="RefSeq" id="XP_060675048.1">
    <property type="nucleotide sequence ID" value="XM_060819065.1"/>
</dbReference>
<evidence type="ECO:0000256" key="3">
    <source>
        <dbReference type="ARBA" id="ARBA00023163"/>
    </source>
</evidence>
<keyword evidence="2" id="KW-0805">Transcription regulation</keyword>
<evidence type="ECO:0000256" key="2">
    <source>
        <dbReference type="ARBA" id="ARBA00023015"/>
    </source>
</evidence>
<evidence type="ECO:0000313" key="7">
    <source>
        <dbReference type="RefSeq" id="XP_060675047.1"/>
    </source>
</evidence>
<dbReference type="Proteomes" id="UP001652623">
    <property type="component" value="Chromosome 7"/>
</dbReference>
<keyword evidence="4" id="KW-0539">Nucleus</keyword>
<dbReference type="InterPro" id="IPR036638">
    <property type="entry name" value="HLH_DNA-bd_sf"/>
</dbReference>
<evidence type="ECO:0000313" key="6">
    <source>
        <dbReference type="Proteomes" id="UP001652623"/>
    </source>
</evidence>
<gene>
    <name evidence="7 8" type="primary">LOC107425019</name>
</gene>
<feature type="domain" description="BHLH" evidence="5">
    <location>
        <begin position="154"/>
        <end position="203"/>
    </location>
</feature>
<keyword evidence="3" id="KW-0804">Transcription</keyword>
<dbReference type="SUPFAM" id="SSF47459">
    <property type="entry name" value="HLH, helix-loop-helix DNA-binding domain"/>
    <property type="match status" value="1"/>
</dbReference>
<evidence type="ECO:0000256" key="1">
    <source>
        <dbReference type="ARBA" id="ARBA00004123"/>
    </source>
</evidence>
<evidence type="ECO:0000313" key="8">
    <source>
        <dbReference type="RefSeq" id="XP_060675048.1"/>
    </source>
</evidence>
<keyword evidence="6" id="KW-1185">Reference proteome</keyword>
<dbReference type="PANTHER" id="PTHR45959:SF73">
    <property type="entry name" value="TRANSCRIPTION FACTOR BHLH25"/>
    <property type="match status" value="1"/>
</dbReference>
<dbReference type="RefSeq" id="XP_060675047.1">
    <property type="nucleotide sequence ID" value="XM_060819064.1"/>
</dbReference>
<sequence length="335" mass="37819">MDFSSSIPWLSELEMEDSILTDDYEQSTELMIAAFVEGLQQTLSSESNSSSPTLAIKNSDSTVNAYMEDQRRLKQCRTTMEHKNSEPLILSFNNPDFLRNSEYNKEDIAGFSGDLSSSSPVFQYSKHPFHANQEDEIVFGQWGKNTTSATKPASQLRDHVIAERKRRENLNKLFIALSTIVPGLKKTDKSSVLGETIKYIKQLQEKEKKLEVQSRKKAIEQVVIVRKSKVVVDEDDQNDCSNEISDDNKEEWLPHIEAKVSGNNVLLRLHCKKQKGVLAKTLTEMEKFNLKVINSCAVPFGELSLDVTVMAQMEKESCAGLIKGLVRSLRSALQH</sequence>
<dbReference type="Gene3D" id="4.10.280.10">
    <property type="entry name" value="Helix-loop-helix DNA-binding domain"/>
    <property type="match status" value="1"/>
</dbReference>
<name>A0ABM4AEA1_ZIZJJ</name>
<comment type="subcellular location">
    <subcellularLocation>
        <location evidence="1">Nucleus</location>
    </subcellularLocation>
</comment>